<organism evidence="2 3">
    <name type="scientific">Pseudocercospora musae</name>
    <dbReference type="NCBI Taxonomy" id="113226"/>
    <lineage>
        <taxon>Eukaryota</taxon>
        <taxon>Fungi</taxon>
        <taxon>Dikarya</taxon>
        <taxon>Ascomycota</taxon>
        <taxon>Pezizomycotina</taxon>
        <taxon>Dothideomycetes</taxon>
        <taxon>Dothideomycetidae</taxon>
        <taxon>Mycosphaerellales</taxon>
        <taxon>Mycosphaerellaceae</taxon>
        <taxon>Pseudocercospora</taxon>
    </lineage>
</organism>
<protein>
    <submittedName>
        <fullName evidence="2">Uncharacterized protein</fullName>
    </submittedName>
</protein>
<dbReference type="AlphaFoldDB" id="A0A139II30"/>
<accession>A0A139II30</accession>
<keyword evidence="3" id="KW-1185">Reference proteome</keyword>
<evidence type="ECO:0000313" key="3">
    <source>
        <dbReference type="Proteomes" id="UP000073492"/>
    </source>
</evidence>
<gene>
    <name evidence="2" type="ORF">AC579_2762</name>
</gene>
<reference evidence="2 3" key="1">
    <citation type="submission" date="2015-07" db="EMBL/GenBank/DDBJ databases">
        <title>Comparative genomics of the Sigatoka disease complex on banana suggests a link between parallel evolutionary changes in Pseudocercospora fijiensis and Pseudocercospora eumusae and increased virulence on the banana host.</title>
        <authorList>
            <person name="Chang T.-C."/>
            <person name="Salvucci A."/>
            <person name="Crous P.W."/>
            <person name="Stergiopoulos I."/>
        </authorList>
    </citation>
    <scope>NUCLEOTIDE SEQUENCE [LARGE SCALE GENOMIC DNA]</scope>
    <source>
        <strain evidence="2 3">CBS 116634</strain>
    </source>
</reference>
<dbReference type="EMBL" id="LFZO01000084">
    <property type="protein sequence ID" value="KXT14360.1"/>
    <property type="molecule type" value="Genomic_DNA"/>
</dbReference>
<comment type="caution">
    <text evidence="2">The sequence shown here is derived from an EMBL/GenBank/DDBJ whole genome shotgun (WGS) entry which is preliminary data.</text>
</comment>
<evidence type="ECO:0000256" key="1">
    <source>
        <dbReference type="SAM" id="MobiDB-lite"/>
    </source>
</evidence>
<feature type="region of interest" description="Disordered" evidence="1">
    <location>
        <begin position="73"/>
        <end position="114"/>
    </location>
</feature>
<proteinExistence type="predicted"/>
<name>A0A139II30_9PEZI</name>
<sequence length="355" mass="40100">MQRCSFVVITTANAPGDGNSKANGRLMLFDAIAQTFRNSYHVLRDCVGDISLRALQIVFLPVAQVNMLPPHLRRGRRRPYLQRPDGPSQASEQGAESKEPSAEPHYPRTPQDVSAVLDTLRQASARRLTDELLKPILFHADYDCVHFVVTSSKQRSRHSSGPTTLPEPYIETDTLMCLGDFDVASEDGSLRRFNGRIRSIQIEATGRDQGWVGNRNEGAWSWFALGKTQADRGQHELKGWKWNLIGNMNWQDHQTFYHMDGDLSETDHELSAFLSTLRSGDRLSLIPMARFHSWSCNVSRGKIDVEIEVWRHHLLPAYVLSKKKTETLDLCIPRGTPGPLVDDELRYSSALSCFV</sequence>
<dbReference type="OrthoDB" id="195446at2759"/>
<evidence type="ECO:0000313" key="2">
    <source>
        <dbReference type="EMBL" id="KXT14360.1"/>
    </source>
</evidence>
<dbReference type="Proteomes" id="UP000073492">
    <property type="component" value="Unassembled WGS sequence"/>
</dbReference>
<feature type="compositionally biased region" description="Basic and acidic residues" evidence="1">
    <location>
        <begin position="95"/>
        <end position="106"/>
    </location>
</feature>
<dbReference type="STRING" id="113226.A0A139II30"/>